<dbReference type="InterPro" id="IPR051906">
    <property type="entry name" value="TolC-like"/>
</dbReference>
<sequence length="178" mass="19937">MQISDDQITEARSGYYPMIGFQAEAHTITSDFNSGLTNTANRDGWTIGIGMQWNLFDGFQTSGKVNHAKAQQRKLQSQQILLEQGIALQVKQQFLSIKSTSAQTKDSQEAVGYASENRQLHVRAYQDELVETKDVIEAQIVETFAQGTYYRSRYALAMGLLSLEYLIGQNVEAKTSMP</sequence>
<reference evidence="9" key="1">
    <citation type="submission" date="2015-03" db="EMBL/GenBank/DDBJ databases">
        <title>Draft genome sequence of a novel methanotroph (Sn10-6) isolated from flooded ricefield rhizosphere in India.</title>
        <authorList>
            <person name="Pandit P.S."/>
            <person name="Pore S.D."/>
            <person name="Arora P."/>
            <person name="Kapse N.G."/>
            <person name="Dhakephalkar P.K."/>
            <person name="Rahalkar M.C."/>
        </authorList>
    </citation>
    <scope>NUCLEOTIDE SEQUENCE [LARGE SCALE GENOMIC DNA]</scope>
    <source>
        <strain evidence="9">Sn10-6</strain>
    </source>
</reference>
<dbReference type="OrthoDB" id="9813458at2"/>
<proteinExistence type="inferred from homology"/>
<keyword evidence="5" id="KW-0812">Transmembrane</keyword>
<dbReference type="EMBL" id="LAJX01000065">
    <property type="protein sequence ID" value="KJV07061.1"/>
    <property type="molecule type" value="Genomic_DNA"/>
</dbReference>
<keyword evidence="4" id="KW-1134">Transmembrane beta strand</keyword>
<dbReference type="GO" id="GO:0015288">
    <property type="term" value="F:porin activity"/>
    <property type="evidence" value="ECO:0007669"/>
    <property type="project" value="TreeGrafter"/>
</dbReference>
<evidence type="ECO:0000256" key="2">
    <source>
        <dbReference type="ARBA" id="ARBA00007613"/>
    </source>
</evidence>
<evidence type="ECO:0000256" key="1">
    <source>
        <dbReference type="ARBA" id="ARBA00004442"/>
    </source>
</evidence>
<keyword evidence="7" id="KW-0998">Cell outer membrane</keyword>
<evidence type="ECO:0000256" key="6">
    <source>
        <dbReference type="ARBA" id="ARBA00023136"/>
    </source>
</evidence>
<accession>A0A0F3IK44</accession>
<dbReference type="InterPro" id="IPR003423">
    <property type="entry name" value="OMP_efflux"/>
</dbReference>
<dbReference type="AlphaFoldDB" id="A0A0F3IK44"/>
<evidence type="ECO:0000256" key="5">
    <source>
        <dbReference type="ARBA" id="ARBA00022692"/>
    </source>
</evidence>
<comment type="subcellular location">
    <subcellularLocation>
        <location evidence="1">Cell outer membrane</location>
    </subcellularLocation>
</comment>
<dbReference type="GO" id="GO:0015562">
    <property type="term" value="F:efflux transmembrane transporter activity"/>
    <property type="evidence" value="ECO:0007669"/>
    <property type="project" value="InterPro"/>
</dbReference>
<dbReference type="GO" id="GO:1990281">
    <property type="term" value="C:efflux pump complex"/>
    <property type="evidence" value="ECO:0007669"/>
    <property type="project" value="TreeGrafter"/>
</dbReference>
<keyword evidence="3" id="KW-0813">Transport</keyword>
<evidence type="ECO:0000256" key="4">
    <source>
        <dbReference type="ARBA" id="ARBA00022452"/>
    </source>
</evidence>
<dbReference type="SUPFAM" id="SSF56954">
    <property type="entry name" value="Outer membrane efflux proteins (OEP)"/>
    <property type="match status" value="1"/>
</dbReference>
<dbReference type="PANTHER" id="PTHR30026">
    <property type="entry name" value="OUTER MEMBRANE PROTEIN TOLC"/>
    <property type="match status" value="1"/>
</dbReference>
<dbReference type="Gene3D" id="1.20.1600.10">
    <property type="entry name" value="Outer membrane efflux proteins (OEP)"/>
    <property type="match status" value="1"/>
</dbReference>
<keyword evidence="9" id="KW-1185">Reference proteome</keyword>
<dbReference type="Proteomes" id="UP000033684">
    <property type="component" value="Unassembled WGS sequence"/>
</dbReference>
<keyword evidence="6" id="KW-0472">Membrane</keyword>
<name>A0A0F3IK44_9GAMM</name>
<reference evidence="8 9" key="2">
    <citation type="journal article" date="2016" name="Microb. Ecol.">
        <title>Genome Characteristics of a Novel Type I Methanotroph (Sn10-6) Isolated from a Flooded Indian Rice Field.</title>
        <authorList>
            <person name="Rahalkar M.C."/>
            <person name="Pandit P.S."/>
            <person name="Dhakephalkar P.K."/>
            <person name="Pore S."/>
            <person name="Arora P."/>
            <person name="Kapse N."/>
        </authorList>
    </citation>
    <scope>NUCLEOTIDE SEQUENCE [LARGE SCALE GENOMIC DNA]</scope>
    <source>
        <strain evidence="8 9">Sn10-6</strain>
    </source>
</reference>
<dbReference type="GO" id="GO:0009279">
    <property type="term" value="C:cell outer membrane"/>
    <property type="evidence" value="ECO:0007669"/>
    <property type="project" value="UniProtKB-SubCell"/>
</dbReference>
<protein>
    <recommendedName>
        <fullName evidence="10">Transporter</fullName>
    </recommendedName>
</protein>
<comment type="similarity">
    <text evidence="2">Belongs to the outer membrane factor (OMF) (TC 1.B.17) family.</text>
</comment>
<evidence type="ECO:0000313" key="9">
    <source>
        <dbReference type="Proteomes" id="UP000033684"/>
    </source>
</evidence>
<evidence type="ECO:0000256" key="3">
    <source>
        <dbReference type="ARBA" id="ARBA00022448"/>
    </source>
</evidence>
<evidence type="ECO:0000313" key="8">
    <source>
        <dbReference type="EMBL" id="KJV07061.1"/>
    </source>
</evidence>
<evidence type="ECO:0000256" key="7">
    <source>
        <dbReference type="ARBA" id="ARBA00023237"/>
    </source>
</evidence>
<organism evidence="8 9">
    <name type="scientific">Methylocucumis oryzae</name>
    <dbReference type="NCBI Taxonomy" id="1632867"/>
    <lineage>
        <taxon>Bacteria</taxon>
        <taxon>Pseudomonadati</taxon>
        <taxon>Pseudomonadota</taxon>
        <taxon>Gammaproteobacteria</taxon>
        <taxon>Methylococcales</taxon>
        <taxon>Methylococcaceae</taxon>
        <taxon>Methylocucumis</taxon>
    </lineage>
</organism>
<comment type="caution">
    <text evidence="8">The sequence shown here is derived from an EMBL/GenBank/DDBJ whole genome shotgun (WGS) entry which is preliminary data.</text>
</comment>
<dbReference type="RefSeq" id="WP_045778734.1">
    <property type="nucleotide sequence ID" value="NZ_LAJX01000065.1"/>
</dbReference>
<dbReference type="PATRIC" id="fig|1632867.3.peg.4960"/>
<gene>
    <name evidence="8" type="ORF">VZ94_07330</name>
</gene>
<evidence type="ECO:0008006" key="10">
    <source>
        <dbReference type="Google" id="ProtNLM"/>
    </source>
</evidence>
<dbReference type="PANTHER" id="PTHR30026:SF20">
    <property type="entry name" value="OUTER MEMBRANE PROTEIN TOLC"/>
    <property type="match status" value="1"/>
</dbReference>
<dbReference type="Pfam" id="PF02321">
    <property type="entry name" value="OEP"/>
    <property type="match status" value="1"/>
</dbReference>